<dbReference type="InterPro" id="IPR017850">
    <property type="entry name" value="Alkaline_phosphatase_core_sf"/>
</dbReference>
<evidence type="ECO:0000256" key="7">
    <source>
        <dbReference type="ARBA" id="ARBA00022824"/>
    </source>
</evidence>
<dbReference type="SUPFAM" id="SSF53649">
    <property type="entry name" value="Alkaline phosphatase-like"/>
    <property type="match status" value="1"/>
</dbReference>
<organism evidence="13 14">
    <name type="scientific">Onchocerca volvulus</name>
    <dbReference type="NCBI Taxonomy" id="6282"/>
    <lineage>
        <taxon>Eukaryota</taxon>
        <taxon>Metazoa</taxon>
        <taxon>Ecdysozoa</taxon>
        <taxon>Nematoda</taxon>
        <taxon>Chromadorea</taxon>
        <taxon>Rhabditida</taxon>
        <taxon>Spirurina</taxon>
        <taxon>Spiruromorpha</taxon>
        <taxon>Filarioidea</taxon>
        <taxon>Onchocercidae</taxon>
        <taxon>Onchocerca</taxon>
    </lineage>
</organism>
<feature type="transmembrane region" description="Helical" evidence="11">
    <location>
        <begin position="772"/>
        <end position="793"/>
    </location>
</feature>
<keyword evidence="14" id="KW-1185">Reference proteome</keyword>
<evidence type="ECO:0000256" key="10">
    <source>
        <dbReference type="ARBA" id="ARBA00023180"/>
    </source>
</evidence>
<dbReference type="CDD" id="cd16024">
    <property type="entry name" value="GPI_EPT_2"/>
    <property type="match status" value="1"/>
</dbReference>
<sequence>MASIQFVEQCLENPNNENLQNVKSRRKLFEEFIQRMWWTYSPDLFRHLKKLFNEYSRNVWIMLLCLSQIAAVSLFILGFFSSKIHLLSDFKNNELNRNDFLEGCPHNSTIKETLQKQMVTKLVIIVIDAWQAQFFHHRNTMQFLRQLTNNGQAVSFIAHTQTPTVTMPRIKAVTTGMVPSFADVVMNFASTSIKSDNIIDRFNDKGYRCTFCGDETWLYLFPNRFDNHSEGVTSFYVNDYTEVDNNVTRCMRSRLENSVVETWDVMILHYLGLDHIGHSLGSTHSEMDKKLIEMDSVIKEIYEKLHKKYGSNFSIIVFGDHGMTEGGSHGGSSQLETHVSIVYVDGKKRRANNETLYAASVEQVDIAPTLAALLNVPIPKENLGVTLLPYIVIDQSNFSVLLFVLQNAEQFRKLNRVSSNLTQCINRSYDILQKYCTLNISQNIDGLISECLEELRKVQSQLLNAGTDFSIIQVMIALGLSFIVSFISICLVYFTYSRDIYAFRNRHLSTYLAIFTQLLYYAGSFATSFIEEEHDLHFFYFASCLLVMLLEELHASLRHNIKNHFYNFMKFREVIIILFLSVLHRLCQGYTESNRRRWLLEKINSYNNTTSMVDYYEILTSIGSSSDIPDIASLLPIFIMVFLLNIFLLLLLRDLSLCMVIWTILIMRTHNLPLAILQLFLGYCLAWIDAAPFLIIRAICSSFFYMGNSNSLATIDIASGFAGVETYQPVRIAIQIVLNTYSGPLLIVFGWWQYSVDKCVTSISLSQKRNALLCWICFVLQLNMSLCLLSLYIHRYHLFIWSVFAPNFTYEFAHFVAFTIISILVYIHDKFNI</sequence>
<feature type="transmembrane region" description="Helical" evidence="11">
    <location>
        <begin position="631"/>
        <end position="652"/>
    </location>
</feature>
<keyword evidence="10" id="KW-0325">Glycoprotein</keyword>
<evidence type="ECO:0000256" key="3">
    <source>
        <dbReference type="ARBA" id="ARBA00005315"/>
    </source>
</evidence>
<dbReference type="Gene3D" id="3.40.720.10">
    <property type="entry name" value="Alkaline Phosphatase, subunit A"/>
    <property type="match status" value="1"/>
</dbReference>
<evidence type="ECO:0000256" key="2">
    <source>
        <dbReference type="ARBA" id="ARBA00004687"/>
    </source>
</evidence>
<dbReference type="InterPro" id="IPR002591">
    <property type="entry name" value="Phosphodiest/P_Trfase"/>
</dbReference>
<evidence type="ECO:0000256" key="9">
    <source>
        <dbReference type="ARBA" id="ARBA00023136"/>
    </source>
</evidence>
<dbReference type="AlphaFoldDB" id="A0A8R1U481"/>
<keyword evidence="6 11" id="KW-0812">Transmembrane</keyword>
<keyword evidence="7" id="KW-0256">Endoplasmic reticulum</keyword>
<comment type="subcellular location">
    <subcellularLocation>
        <location evidence="1">Endoplasmic reticulum membrane</location>
        <topology evidence="1">Multi-pass membrane protein</topology>
    </subcellularLocation>
</comment>
<evidence type="ECO:0000256" key="6">
    <source>
        <dbReference type="ARBA" id="ARBA00022692"/>
    </source>
</evidence>
<evidence type="ECO:0000259" key="12">
    <source>
        <dbReference type="Pfam" id="PF19316"/>
    </source>
</evidence>
<dbReference type="GO" id="GO:0005789">
    <property type="term" value="C:endoplasmic reticulum membrane"/>
    <property type="evidence" value="ECO:0007669"/>
    <property type="project" value="UniProtKB-SubCell"/>
</dbReference>
<dbReference type="PANTHER" id="PTHR23072">
    <property type="entry name" value="PHOSPHATIDYLINOSITOL GLYCAN-RELATED"/>
    <property type="match status" value="1"/>
</dbReference>
<evidence type="ECO:0000256" key="1">
    <source>
        <dbReference type="ARBA" id="ARBA00004477"/>
    </source>
</evidence>
<keyword evidence="8 11" id="KW-1133">Transmembrane helix</keyword>
<comment type="similarity">
    <text evidence="3">Belongs to the PIGG/PIGN/PIGO family. PIGG subfamily.</text>
</comment>
<comment type="pathway">
    <text evidence="2">Glycolipid biosynthesis; glycosylphosphatidylinositol-anchor biosynthesis.</text>
</comment>
<keyword evidence="9 11" id="KW-0472">Membrane</keyword>
<dbReference type="OMA" id="SWNQTGQ"/>
<reference evidence="13" key="2">
    <citation type="submission" date="2022-06" db="UniProtKB">
        <authorList>
            <consortium name="EnsemblMetazoa"/>
        </authorList>
    </citation>
    <scope>IDENTIFICATION</scope>
</reference>
<dbReference type="GO" id="GO:0006506">
    <property type="term" value="P:GPI anchor biosynthetic process"/>
    <property type="evidence" value="ECO:0007669"/>
    <property type="project" value="UniProtKB-KW"/>
</dbReference>
<evidence type="ECO:0000256" key="4">
    <source>
        <dbReference type="ARBA" id="ARBA00022502"/>
    </source>
</evidence>
<reference evidence="14" key="1">
    <citation type="submission" date="2013-10" db="EMBL/GenBank/DDBJ databases">
        <title>Genome sequencing of Onchocerca volvulus.</title>
        <authorList>
            <person name="Cotton J."/>
            <person name="Tsai J."/>
            <person name="Stanley E."/>
            <person name="Tracey A."/>
            <person name="Holroyd N."/>
            <person name="Lustigman S."/>
            <person name="Berriman M."/>
        </authorList>
    </citation>
    <scope>NUCLEOTIDE SEQUENCE</scope>
</reference>
<dbReference type="InterPro" id="IPR039527">
    <property type="entry name" value="PIGG/GPI7"/>
</dbReference>
<dbReference type="InterPro" id="IPR045687">
    <property type="entry name" value="PIGG/GPI7_C"/>
</dbReference>
<feature type="transmembrane region" description="Helical" evidence="11">
    <location>
        <begin position="508"/>
        <end position="530"/>
    </location>
</feature>
<accession>A0A8R1U481</accession>
<dbReference type="EMBL" id="CMVM020000299">
    <property type="status" value="NOT_ANNOTATED_CDS"/>
    <property type="molecule type" value="Genomic_DNA"/>
</dbReference>
<dbReference type="Proteomes" id="UP000024404">
    <property type="component" value="Unassembled WGS sequence"/>
</dbReference>
<dbReference type="Pfam" id="PF19316">
    <property type="entry name" value="PIGO_PIGG"/>
    <property type="match status" value="1"/>
</dbReference>
<feature type="transmembrane region" description="Helical" evidence="11">
    <location>
        <begin position="732"/>
        <end position="752"/>
    </location>
</feature>
<feature type="transmembrane region" description="Helical" evidence="11">
    <location>
        <begin position="471"/>
        <end position="496"/>
    </location>
</feature>
<feature type="domain" description="GPI ethanolamine phosphate transferase 2 C-terminal" evidence="12">
    <location>
        <begin position="663"/>
        <end position="820"/>
    </location>
</feature>
<feature type="transmembrane region" description="Helical" evidence="11">
    <location>
        <begin position="59"/>
        <end position="80"/>
    </location>
</feature>
<dbReference type="Pfam" id="PF01663">
    <property type="entry name" value="Phosphodiest"/>
    <property type="match status" value="1"/>
</dbReference>
<evidence type="ECO:0000313" key="14">
    <source>
        <dbReference type="Proteomes" id="UP000024404"/>
    </source>
</evidence>
<protein>
    <submittedName>
        <fullName evidence="13">GPI ethanolamine phosphate transferase 2</fullName>
    </submittedName>
</protein>
<name>A0A8R1U481_ONCVO</name>
<dbReference type="GO" id="GO:0051267">
    <property type="term" value="F:CP2 mannose-ethanolamine phosphotransferase activity"/>
    <property type="evidence" value="ECO:0007669"/>
    <property type="project" value="TreeGrafter"/>
</dbReference>
<dbReference type="InterPro" id="IPR037674">
    <property type="entry name" value="PIG-G_N"/>
</dbReference>
<evidence type="ECO:0000256" key="5">
    <source>
        <dbReference type="ARBA" id="ARBA00022679"/>
    </source>
</evidence>
<keyword evidence="4" id="KW-0337">GPI-anchor biosynthesis</keyword>
<evidence type="ECO:0000256" key="11">
    <source>
        <dbReference type="SAM" id="Phobius"/>
    </source>
</evidence>
<feature type="transmembrane region" description="Helical" evidence="11">
    <location>
        <begin position="672"/>
        <end position="696"/>
    </location>
</feature>
<evidence type="ECO:0000256" key="8">
    <source>
        <dbReference type="ARBA" id="ARBA00022989"/>
    </source>
</evidence>
<dbReference type="PANTHER" id="PTHR23072:SF0">
    <property type="entry name" value="GPI ETHANOLAMINE PHOSPHATE TRANSFERASE 2"/>
    <property type="match status" value="1"/>
</dbReference>
<feature type="transmembrane region" description="Helical" evidence="11">
    <location>
        <begin position="799"/>
        <end position="827"/>
    </location>
</feature>
<keyword evidence="5" id="KW-0808">Transferase</keyword>
<evidence type="ECO:0000313" key="13">
    <source>
        <dbReference type="EnsemblMetazoa" id="OVOC9858.1"/>
    </source>
</evidence>
<dbReference type="EnsemblMetazoa" id="OVOC9858.1">
    <property type="protein sequence ID" value="OVOC9858.1"/>
    <property type="gene ID" value="WBGene00246667"/>
</dbReference>
<proteinExistence type="inferred from homology"/>